<dbReference type="GeneID" id="80886859"/>
<comment type="caution">
    <text evidence="4">The sequence shown here is derived from an EMBL/GenBank/DDBJ whole genome shotgun (WGS) entry which is preliminary data.</text>
</comment>
<dbReference type="GO" id="GO:0006887">
    <property type="term" value="P:exocytosis"/>
    <property type="evidence" value="ECO:0007669"/>
    <property type="project" value="TreeGrafter"/>
</dbReference>
<dbReference type="GO" id="GO:0019905">
    <property type="term" value="F:syntaxin binding"/>
    <property type="evidence" value="ECO:0007669"/>
    <property type="project" value="TreeGrafter"/>
</dbReference>
<evidence type="ECO:0000256" key="3">
    <source>
        <dbReference type="SAM" id="MobiDB-lite"/>
    </source>
</evidence>
<organism evidence="4 5">
    <name type="scientific">Lipomyces tetrasporus</name>
    <dbReference type="NCBI Taxonomy" id="54092"/>
    <lineage>
        <taxon>Eukaryota</taxon>
        <taxon>Fungi</taxon>
        <taxon>Dikarya</taxon>
        <taxon>Ascomycota</taxon>
        <taxon>Saccharomycotina</taxon>
        <taxon>Lipomycetes</taxon>
        <taxon>Lipomycetales</taxon>
        <taxon>Lipomycetaceae</taxon>
        <taxon>Lipomyces</taxon>
    </lineage>
</organism>
<feature type="compositionally biased region" description="Basic residues" evidence="3">
    <location>
        <begin position="1"/>
        <end position="10"/>
    </location>
</feature>
<reference evidence="4" key="1">
    <citation type="submission" date="2023-03" db="EMBL/GenBank/DDBJ databases">
        <title>Near-Complete genome sequence of Lipomyces tetrasporous NRRL Y-64009, an oleaginous yeast capable of growing on lignocellulosic hydrolysates.</title>
        <authorList>
            <consortium name="Lawrence Berkeley National Laboratory"/>
            <person name="Jagtap S.S."/>
            <person name="Liu J.-J."/>
            <person name="Walukiewicz H.E."/>
            <person name="Pangilinan J."/>
            <person name="Lipzen A."/>
            <person name="Ahrendt S."/>
            <person name="Koriabine M."/>
            <person name="Cobaugh K."/>
            <person name="Salamov A."/>
            <person name="Yoshinaga Y."/>
            <person name="Ng V."/>
            <person name="Daum C."/>
            <person name="Grigoriev I.V."/>
            <person name="Slininger P.J."/>
            <person name="Dien B.S."/>
            <person name="Jin Y.-S."/>
            <person name="Rao C.V."/>
        </authorList>
    </citation>
    <scope>NUCLEOTIDE SEQUENCE</scope>
    <source>
        <strain evidence="4">NRRL Y-64009</strain>
    </source>
</reference>
<dbReference type="GO" id="GO:0031201">
    <property type="term" value="C:SNARE complex"/>
    <property type="evidence" value="ECO:0007669"/>
    <property type="project" value="TreeGrafter"/>
</dbReference>
<comment type="similarity">
    <text evidence="1">Belongs to the SNAP-25 family.</text>
</comment>
<feature type="region of interest" description="Disordered" evidence="3">
    <location>
        <begin position="126"/>
        <end position="146"/>
    </location>
</feature>
<evidence type="ECO:0000313" key="4">
    <source>
        <dbReference type="EMBL" id="KAJ8101076.1"/>
    </source>
</evidence>
<feature type="compositionally biased region" description="Low complexity" evidence="3">
    <location>
        <begin position="29"/>
        <end position="40"/>
    </location>
</feature>
<dbReference type="GO" id="GO:0006906">
    <property type="term" value="P:vesicle fusion"/>
    <property type="evidence" value="ECO:0007669"/>
    <property type="project" value="TreeGrafter"/>
</dbReference>
<dbReference type="PANTHER" id="PTHR19305">
    <property type="entry name" value="SYNAPTOSOMAL ASSOCIATED PROTEIN"/>
    <property type="match status" value="1"/>
</dbReference>
<protein>
    <recommendedName>
        <fullName evidence="6">t-SNARE coiled-coil homology domain-containing protein</fullName>
    </recommendedName>
</protein>
<feature type="coiled-coil region" evidence="2">
    <location>
        <begin position="154"/>
        <end position="188"/>
    </location>
</feature>
<name>A0AAD7QU94_9ASCO</name>
<proteinExistence type="inferred from homology"/>
<dbReference type="RefSeq" id="XP_056044526.1">
    <property type="nucleotide sequence ID" value="XM_056191693.1"/>
</dbReference>
<keyword evidence="5" id="KW-1185">Reference proteome</keyword>
<dbReference type="SUPFAM" id="SSF58038">
    <property type="entry name" value="SNARE fusion complex"/>
    <property type="match status" value="1"/>
</dbReference>
<accession>A0AAD7QU94</accession>
<keyword evidence="2" id="KW-0175">Coiled coil</keyword>
<dbReference type="GO" id="GO:0005484">
    <property type="term" value="F:SNAP receptor activity"/>
    <property type="evidence" value="ECO:0007669"/>
    <property type="project" value="TreeGrafter"/>
</dbReference>
<dbReference type="EMBL" id="JARPMG010000004">
    <property type="protein sequence ID" value="KAJ8101076.1"/>
    <property type="molecule type" value="Genomic_DNA"/>
</dbReference>
<evidence type="ECO:0000256" key="1">
    <source>
        <dbReference type="ARBA" id="ARBA00009480"/>
    </source>
</evidence>
<gene>
    <name evidence="4" type="ORF">POJ06DRAFT_87941</name>
</gene>
<sequence length="409" mass="46013">MKNFLHRGRKPLSSAASSDKDSNTDDSRNNSLSSLSVPPSYRGTGYDTSLSNSDSHASCSNSTGRRYPSPPYSTNPYVCNSYSAFNPYNGIGSLNNSGQYSDVQLRAYSVPTEGQHRHELFAGKRSLSPRGARGPGYTPAPSYHEYDENYDPSIMETENERRARTQLVEDEEQEVLAIKGQIKHINKETDRTAQNATALANQAYESGTRTLRMLGEQDDMLTSAGIALTQTERHNIAADDNIKEIRTANRPLFMPNMRNPLSRAPRRKERALNTLAKNERVILESNHNAKYRINNVVDQNSASQGRARIGSPIGSHYEAQRKQEIAQMTEQSSYLFDPDEEDLETERSITSKVDDLSVASKKLNLVARTINMTLERQNQQLECMSKQSDKIHSTLYLQSAQMRDIYTKR</sequence>
<feature type="compositionally biased region" description="Low complexity" evidence="3">
    <location>
        <begin position="49"/>
        <end position="62"/>
    </location>
</feature>
<dbReference type="AlphaFoldDB" id="A0AAD7QU94"/>
<feature type="region of interest" description="Disordered" evidence="3">
    <location>
        <begin position="1"/>
        <end position="71"/>
    </location>
</feature>
<evidence type="ECO:0008006" key="6">
    <source>
        <dbReference type="Google" id="ProtNLM"/>
    </source>
</evidence>
<dbReference type="GO" id="GO:0005886">
    <property type="term" value="C:plasma membrane"/>
    <property type="evidence" value="ECO:0007669"/>
    <property type="project" value="TreeGrafter"/>
</dbReference>
<dbReference type="Gene3D" id="1.20.5.110">
    <property type="match status" value="2"/>
</dbReference>
<dbReference type="PANTHER" id="PTHR19305:SF9">
    <property type="entry name" value="SYNAPTOSOMAL-ASSOCIATED PROTEIN 29"/>
    <property type="match status" value="1"/>
</dbReference>
<dbReference type="Proteomes" id="UP001217417">
    <property type="component" value="Unassembled WGS sequence"/>
</dbReference>
<evidence type="ECO:0000256" key="2">
    <source>
        <dbReference type="SAM" id="Coils"/>
    </source>
</evidence>
<feature type="compositionally biased region" description="Basic and acidic residues" evidence="3">
    <location>
        <begin position="18"/>
        <end position="28"/>
    </location>
</feature>
<evidence type="ECO:0000313" key="5">
    <source>
        <dbReference type="Proteomes" id="UP001217417"/>
    </source>
</evidence>